<feature type="modified residue" description="Phosphohistidine" evidence="12">
    <location>
        <position position="1202"/>
    </location>
</feature>
<dbReference type="SMART" id="SM00387">
    <property type="entry name" value="HATPase_c"/>
    <property type="match status" value="1"/>
</dbReference>
<comment type="subcellular location">
    <subcellularLocation>
        <location evidence="2">Cell membrane</location>
        <topology evidence="2">Multi-pass membrane protein</topology>
    </subcellularLocation>
</comment>
<keyword evidence="11 14" id="KW-0472">Membrane</keyword>
<dbReference type="PROSITE" id="PS50109">
    <property type="entry name" value="HIS_KIN"/>
    <property type="match status" value="1"/>
</dbReference>
<dbReference type="Proteomes" id="UP001231915">
    <property type="component" value="Unassembled WGS sequence"/>
</dbReference>
<dbReference type="SUPFAM" id="SSF55785">
    <property type="entry name" value="PYP-like sensor domain (PAS domain)"/>
    <property type="match status" value="1"/>
</dbReference>
<keyword evidence="6 14" id="KW-0812">Transmembrane</keyword>
<dbReference type="NCBIfam" id="TIGR00229">
    <property type="entry name" value="sensory_box"/>
    <property type="match status" value="1"/>
</dbReference>
<evidence type="ECO:0000259" key="16">
    <source>
        <dbReference type="PROSITE" id="PS50110"/>
    </source>
</evidence>
<evidence type="ECO:0000313" key="20">
    <source>
        <dbReference type="EMBL" id="MDK2594106.1"/>
    </source>
</evidence>
<evidence type="ECO:0000313" key="21">
    <source>
        <dbReference type="Proteomes" id="UP001231915"/>
    </source>
</evidence>
<evidence type="ECO:0000256" key="5">
    <source>
        <dbReference type="ARBA" id="ARBA00022553"/>
    </source>
</evidence>
<dbReference type="CDD" id="cd16922">
    <property type="entry name" value="HATPase_EvgS-ArcB-TorS-like"/>
    <property type="match status" value="1"/>
</dbReference>
<feature type="domain" description="HPt" evidence="19">
    <location>
        <begin position="1163"/>
        <end position="1262"/>
    </location>
</feature>
<dbReference type="InterPro" id="IPR036097">
    <property type="entry name" value="HisK_dim/P_sf"/>
</dbReference>
<dbReference type="PROSITE" id="PS50894">
    <property type="entry name" value="HPT"/>
    <property type="match status" value="1"/>
</dbReference>
<dbReference type="SMART" id="SM00448">
    <property type="entry name" value="REC"/>
    <property type="match status" value="2"/>
</dbReference>
<evidence type="ECO:0000256" key="7">
    <source>
        <dbReference type="ARBA" id="ARBA00022741"/>
    </source>
</evidence>
<feature type="modified residue" description="4-aspartylphosphate" evidence="13">
    <location>
        <position position="903"/>
    </location>
</feature>
<dbReference type="InterPro" id="IPR000014">
    <property type="entry name" value="PAS"/>
</dbReference>
<dbReference type="Gene3D" id="3.30.565.10">
    <property type="entry name" value="Histidine kinase-like ATPase, C-terminal domain"/>
    <property type="match status" value="1"/>
</dbReference>
<gene>
    <name evidence="20" type="ORF">QNM18_03350</name>
</gene>
<evidence type="ECO:0000256" key="8">
    <source>
        <dbReference type="ARBA" id="ARBA00022840"/>
    </source>
</evidence>
<dbReference type="PROSITE" id="PS50113">
    <property type="entry name" value="PAC"/>
    <property type="match status" value="1"/>
</dbReference>
<dbReference type="Pfam" id="PF01627">
    <property type="entry name" value="Hpt"/>
    <property type="match status" value="1"/>
</dbReference>
<keyword evidence="4" id="KW-1003">Cell membrane</keyword>
<feature type="transmembrane region" description="Helical" evidence="14">
    <location>
        <begin position="234"/>
        <end position="254"/>
    </location>
</feature>
<accession>A0ABT7EGD5</accession>
<dbReference type="Pfam" id="PF02518">
    <property type="entry name" value="HATPase_c"/>
    <property type="match status" value="1"/>
</dbReference>
<evidence type="ECO:0000259" key="17">
    <source>
        <dbReference type="PROSITE" id="PS50112"/>
    </source>
</evidence>
<keyword evidence="9 14" id="KW-1133">Transmembrane helix</keyword>
<evidence type="ECO:0000256" key="1">
    <source>
        <dbReference type="ARBA" id="ARBA00000085"/>
    </source>
</evidence>
<dbReference type="Gene3D" id="1.10.287.130">
    <property type="match status" value="1"/>
</dbReference>
<dbReference type="SUPFAM" id="SSF52172">
    <property type="entry name" value="CheY-like"/>
    <property type="match status" value="2"/>
</dbReference>
<evidence type="ECO:0000256" key="10">
    <source>
        <dbReference type="ARBA" id="ARBA00023012"/>
    </source>
</evidence>
<keyword evidence="21" id="KW-1185">Reference proteome</keyword>
<dbReference type="InterPro" id="IPR013656">
    <property type="entry name" value="PAS_4"/>
</dbReference>
<protein>
    <recommendedName>
        <fullName evidence="3">histidine kinase</fullName>
        <ecNumber evidence="3">2.7.13.3</ecNumber>
    </recommendedName>
</protein>
<keyword evidence="5 13" id="KW-0597">Phosphoprotein</keyword>
<evidence type="ECO:0000259" key="19">
    <source>
        <dbReference type="PROSITE" id="PS50894"/>
    </source>
</evidence>
<evidence type="ECO:0000256" key="9">
    <source>
        <dbReference type="ARBA" id="ARBA00022989"/>
    </source>
</evidence>
<feature type="domain" description="Response regulatory" evidence="16">
    <location>
        <begin position="854"/>
        <end position="970"/>
    </location>
</feature>
<evidence type="ECO:0000256" key="2">
    <source>
        <dbReference type="ARBA" id="ARBA00004651"/>
    </source>
</evidence>
<dbReference type="InterPro" id="IPR011006">
    <property type="entry name" value="CheY-like_superfamily"/>
</dbReference>
<dbReference type="InterPro" id="IPR004358">
    <property type="entry name" value="Sig_transdc_His_kin-like_C"/>
</dbReference>
<dbReference type="InterPro" id="IPR036641">
    <property type="entry name" value="HPT_dom_sf"/>
</dbReference>
<dbReference type="PANTHER" id="PTHR45339">
    <property type="entry name" value="HYBRID SIGNAL TRANSDUCTION HISTIDINE KINASE J"/>
    <property type="match status" value="1"/>
</dbReference>
<dbReference type="Gene3D" id="3.40.50.2300">
    <property type="match status" value="2"/>
</dbReference>
<comment type="catalytic activity">
    <reaction evidence="1">
        <text>ATP + protein L-histidine = ADP + protein N-phospho-L-histidine.</text>
        <dbReference type="EC" id="2.7.13.3"/>
    </reaction>
</comment>
<comment type="caution">
    <text evidence="20">The sequence shown here is derived from an EMBL/GenBank/DDBJ whole genome shotgun (WGS) entry which is preliminary data.</text>
</comment>
<dbReference type="EMBL" id="JASJUT010000001">
    <property type="protein sequence ID" value="MDK2594106.1"/>
    <property type="molecule type" value="Genomic_DNA"/>
</dbReference>
<dbReference type="EC" id="2.7.13.3" evidence="3"/>
<dbReference type="PANTHER" id="PTHR45339:SF1">
    <property type="entry name" value="HYBRID SIGNAL TRANSDUCTION HISTIDINE KINASE J"/>
    <property type="match status" value="1"/>
</dbReference>
<evidence type="ECO:0000259" key="18">
    <source>
        <dbReference type="PROSITE" id="PS50113"/>
    </source>
</evidence>
<dbReference type="SUPFAM" id="SSF55874">
    <property type="entry name" value="ATPase domain of HSP90 chaperone/DNA topoisomerase II/histidine kinase"/>
    <property type="match status" value="1"/>
</dbReference>
<feature type="modified residue" description="4-aspartylphosphate" evidence="13">
    <location>
        <position position="1045"/>
    </location>
</feature>
<feature type="domain" description="PAC" evidence="18">
    <location>
        <begin position="544"/>
        <end position="596"/>
    </location>
</feature>
<dbReference type="Gene3D" id="3.30.450.20">
    <property type="entry name" value="PAS domain"/>
    <property type="match status" value="1"/>
</dbReference>
<dbReference type="Gene3D" id="1.20.120.160">
    <property type="entry name" value="HPT domain"/>
    <property type="match status" value="1"/>
</dbReference>
<keyword evidence="7" id="KW-0547">Nucleotide-binding</keyword>
<evidence type="ECO:0000256" key="12">
    <source>
        <dbReference type="PROSITE-ProRule" id="PRU00110"/>
    </source>
</evidence>
<dbReference type="SUPFAM" id="SSF47226">
    <property type="entry name" value="Histidine-containing phosphotransfer domain, HPT domain"/>
    <property type="match status" value="1"/>
</dbReference>
<dbReference type="InterPro" id="IPR000700">
    <property type="entry name" value="PAS-assoc_C"/>
</dbReference>
<dbReference type="InterPro" id="IPR003661">
    <property type="entry name" value="HisK_dim/P_dom"/>
</dbReference>
<dbReference type="InterPro" id="IPR005467">
    <property type="entry name" value="His_kinase_dom"/>
</dbReference>
<dbReference type="Pfam" id="PF08448">
    <property type="entry name" value="PAS_4"/>
    <property type="match status" value="1"/>
</dbReference>
<name>A0ABT7EGD5_9GAMM</name>
<evidence type="ECO:0000256" key="14">
    <source>
        <dbReference type="SAM" id="Phobius"/>
    </source>
</evidence>
<evidence type="ECO:0000259" key="15">
    <source>
        <dbReference type="PROSITE" id="PS50109"/>
    </source>
</evidence>
<keyword evidence="10" id="KW-0902">Two-component regulatory system</keyword>
<dbReference type="CDD" id="cd00082">
    <property type="entry name" value="HisKA"/>
    <property type="match status" value="1"/>
</dbReference>
<reference evidence="20 21" key="1">
    <citation type="submission" date="2023-05" db="EMBL/GenBank/DDBJ databases">
        <title>Pseudoalteromonas ardens sp. nov., Pseudoalteromonas obscura sp. nov., and Pseudoalteromonas umbrosa sp. nov., isolated from the coral Montipora capitata.</title>
        <authorList>
            <person name="Thomas E.M."/>
            <person name="Smith E.M."/>
            <person name="Papke E."/>
            <person name="Shlafstein M.D."/>
            <person name="Oline D.K."/>
            <person name="Videau P."/>
            <person name="Saw J.H."/>
            <person name="Strangman W.K."/>
            <person name="Ushijima B."/>
        </authorList>
    </citation>
    <scope>NUCLEOTIDE SEQUENCE [LARGE SCALE GENOMIC DNA]</scope>
    <source>
        <strain evidence="20 21">P94</strain>
    </source>
</reference>
<evidence type="ECO:0000256" key="11">
    <source>
        <dbReference type="ARBA" id="ARBA00023136"/>
    </source>
</evidence>
<dbReference type="Pfam" id="PF00512">
    <property type="entry name" value="HisKA"/>
    <property type="match status" value="1"/>
</dbReference>
<dbReference type="InterPro" id="IPR008207">
    <property type="entry name" value="Sig_transdc_His_kin_Hpt_dom"/>
</dbReference>
<dbReference type="InterPro" id="IPR035965">
    <property type="entry name" value="PAS-like_dom_sf"/>
</dbReference>
<proteinExistence type="predicted"/>
<dbReference type="InterPro" id="IPR001789">
    <property type="entry name" value="Sig_transdc_resp-reg_receiver"/>
</dbReference>
<dbReference type="PROSITE" id="PS50110">
    <property type="entry name" value="RESPONSE_REGULATORY"/>
    <property type="match status" value="2"/>
</dbReference>
<keyword evidence="8" id="KW-0067">ATP-binding</keyword>
<dbReference type="InterPro" id="IPR003594">
    <property type="entry name" value="HATPase_dom"/>
</dbReference>
<organism evidence="20 21">
    <name type="scientific">Pseudoalteromonas obscura</name>
    <dbReference type="NCBI Taxonomy" id="3048491"/>
    <lineage>
        <taxon>Bacteria</taxon>
        <taxon>Pseudomonadati</taxon>
        <taxon>Pseudomonadota</taxon>
        <taxon>Gammaproteobacteria</taxon>
        <taxon>Alteromonadales</taxon>
        <taxon>Pseudoalteromonadaceae</taxon>
        <taxon>Pseudoalteromonas</taxon>
    </lineage>
</organism>
<dbReference type="Pfam" id="PF00072">
    <property type="entry name" value="Response_reg"/>
    <property type="match status" value="2"/>
</dbReference>
<feature type="domain" description="PAS" evidence="17">
    <location>
        <begin position="471"/>
        <end position="541"/>
    </location>
</feature>
<evidence type="ECO:0000256" key="6">
    <source>
        <dbReference type="ARBA" id="ARBA00022692"/>
    </source>
</evidence>
<dbReference type="RefSeq" id="WP_284136341.1">
    <property type="nucleotide sequence ID" value="NZ_JASJUT010000001.1"/>
</dbReference>
<evidence type="ECO:0000256" key="3">
    <source>
        <dbReference type="ARBA" id="ARBA00012438"/>
    </source>
</evidence>
<dbReference type="InterPro" id="IPR036890">
    <property type="entry name" value="HATPase_C_sf"/>
</dbReference>
<dbReference type="PRINTS" id="PR00344">
    <property type="entry name" value="BCTRLSENSOR"/>
</dbReference>
<dbReference type="SUPFAM" id="SSF55781">
    <property type="entry name" value="GAF domain-like"/>
    <property type="match status" value="1"/>
</dbReference>
<dbReference type="SUPFAM" id="SSF47384">
    <property type="entry name" value="Homodimeric domain of signal transducing histidine kinase"/>
    <property type="match status" value="1"/>
</dbReference>
<evidence type="ECO:0000256" key="4">
    <source>
        <dbReference type="ARBA" id="ARBA00022475"/>
    </source>
</evidence>
<feature type="domain" description="Histidine kinase" evidence="15">
    <location>
        <begin position="614"/>
        <end position="835"/>
    </location>
</feature>
<dbReference type="CDD" id="cd00130">
    <property type="entry name" value="PAS"/>
    <property type="match status" value="1"/>
</dbReference>
<dbReference type="PROSITE" id="PS50112">
    <property type="entry name" value="PAS"/>
    <property type="match status" value="1"/>
</dbReference>
<dbReference type="CDD" id="cd17546">
    <property type="entry name" value="REC_hyHK_CKI1_RcsC-like"/>
    <property type="match status" value="2"/>
</dbReference>
<sequence>MKSLRVSFFITFSIMLLVSIGIGLMSYYVKSEVSALTDKQTQLFKLTELAHELKLSSDNLTNFARAYAVTGNDKWQQLFSYTLLVRDGKVRADNANTYDYWDSLAAPHSSVPETIRVNDGHNIIERFQQLGAQDFELLQMQNALSTSNALVSLERRAFNAIEGIHKDEYGNWVKDAAPDLVSAQKILFSDNYLVEKSKIMSAIGEAHRAITNRLNAELESHQNSLNNTYLLRNIFNLILLINIALSFYLLWKLYINPVASIQKQVVSNVEKGNYNFVLDESVKGDLSDLSKSMNKLLNDLSEQLEFNTIMKDFGLALRGKKNPNELGEELLQFLEQRLSVPLLGLYVFEEQKVLTRVAGTGYSCNCARTYSNYDSIHFHVLSTQKPYSMKFEKEQYAIELNGEKLSISELYYFPLVVSNDSIGLLELGSLVELTDQDYKWVKSVINDLAVSLQLTQNIDLQSKAEKRIVEQLELNKKILDAIPSPMYYKNSSGNYLGVNSVFHQYFGTFDADVLDATTEDIFNYEIAQVFEQSHQDLLDGKSNQHYEIKIDNAQGDPRNFIVYEAVFTNAENELAGVVGLLLDVTERKQMELELRLAKDKADEMSTAKGEFLANMSHEIRTPMNAIIGMSHLALRTELTTQQSGYINKIDQAAKSLLGIINDILDFSKIESGKLEIEDIDFSLQEVMDNVVNINVIRMQEKGLEMLLDIAPDVPISLVGDPLRLGQVLINLCGNAIKFTDRGEITISVTNLEQQDDQTTLKFTVKDTGIGMSQEQQSKLFNAFSQADGSITRKYGGTGLGLSISKKLVELMGGTIGVNSEQGQGSEFYFTVRCGLQSAKLTNVICPDSQLAGKHALVVDDNESARAILTNLLKAMKFTVTCAASGSGAIELVQGSKFDIVFMDWKMPNMSGIDAIKHIRSLELTPEPKYVLVTAYGTDIGMNSQIHDLIDAIILKPVNASVLLDAIMESFNLASQPRNGDVSNKDSSVRHSFENQKVLLVEDNTTNQEIANEMLSSLNLDVTIADNGQIAVDMVKNNTFDIVLMDIQMPVMDGYSATKRIREFSQFDGLPIVAMTANVMKEDLQKCKAAGMNDHIGKPINFNQMTETLHAHLYKLANQEDTCQHQVVESPDDKQPEVETSAKQQETKLDGVDIERAIKRLGGNEKAFWNIIKKFARNQIEETINLNQALVIGDMEHAERIAHSLKGASANLCIDELSKQASDIEAAIANEQKVDTKDVEVLTEYLRGLHKSLSELQSDDKPTPSAPSTSNIVSFKVTRGDFLELEELLLSCDTQSVEKVYELKANHKIDESTCIELVELIEDFEFDQAREVISQLLEQSA</sequence>
<feature type="domain" description="Response regulatory" evidence="16">
    <location>
        <begin position="996"/>
        <end position="1112"/>
    </location>
</feature>
<evidence type="ECO:0000256" key="13">
    <source>
        <dbReference type="PROSITE-ProRule" id="PRU00169"/>
    </source>
</evidence>
<feature type="transmembrane region" description="Helical" evidence="14">
    <location>
        <begin position="6"/>
        <end position="29"/>
    </location>
</feature>
<dbReference type="SMART" id="SM00388">
    <property type="entry name" value="HisKA"/>
    <property type="match status" value="1"/>
</dbReference>